<keyword evidence="1" id="KW-0812">Transmembrane</keyword>
<sequence length="51" mass="6179">MAPLIIFITTIILSLIFMMVSVRKFYKKELKRKGIYDNFYFKYQSVECPHI</sequence>
<keyword evidence="1" id="KW-0472">Membrane</keyword>
<keyword evidence="1" id="KW-1133">Transmembrane helix</keyword>
<evidence type="ECO:0000313" key="2">
    <source>
        <dbReference type="EMBL" id="SKA95891.1"/>
    </source>
</evidence>
<dbReference type="Proteomes" id="UP000190042">
    <property type="component" value="Unassembled WGS sequence"/>
</dbReference>
<proteinExistence type="predicted"/>
<protein>
    <submittedName>
        <fullName evidence="2">Uncharacterized protein</fullName>
    </submittedName>
</protein>
<dbReference type="AlphaFoldDB" id="A0A1T4Y3K9"/>
<feature type="transmembrane region" description="Helical" evidence="1">
    <location>
        <begin position="6"/>
        <end position="26"/>
    </location>
</feature>
<name>A0A1T4Y3K9_9BACL</name>
<gene>
    <name evidence="2" type="ORF">SAMN04244570_1725</name>
</gene>
<organism evidence="2 3">
    <name type="scientific">Sporosarcina newyorkensis</name>
    <dbReference type="NCBI Taxonomy" id="759851"/>
    <lineage>
        <taxon>Bacteria</taxon>
        <taxon>Bacillati</taxon>
        <taxon>Bacillota</taxon>
        <taxon>Bacilli</taxon>
        <taxon>Bacillales</taxon>
        <taxon>Caryophanaceae</taxon>
        <taxon>Sporosarcina</taxon>
    </lineage>
</organism>
<evidence type="ECO:0000313" key="3">
    <source>
        <dbReference type="Proteomes" id="UP000190042"/>
    </source>
</evidence>
<accession>A0A1T4Y3K9</accession>
<keyword evidence="3" id="KW-1185">Reference proteome</keyword>
<reference evidence="3" key="1">
    <citation type="submission" date="2017-02" db="EMBL/GenBank/DDBJ databases">
        <authorList>
            <person name="Varghese N."/>
            <person name="Submissions S."/>
        </authorList>
    </citation>
    <scope>NUCLEOTIDE SEQUENCE [LARGE SCALE GENOMIC DNA]</scope>
    <source>
        <strain evidence="3">DSM 23966</strain>
    </source>
</reference>
<dbReference type="EMBL" id="FUYJ01000002">
    <property type="protein sequence ID" value="SKA95891.1"/>
    <property type="molecule type" value="Genomic_DNA"/>
</dbReference>
<evidence type="ECO:0000256" key="1">
    <source>
        <dbReference type="SAM" id="Phobius"/>
    </source>
</evidence>